<feature type="compositionally biased region" description="Acidic residues" evidence="1">
    <location>
        <begin position="22"/>
        <end position="31"/>
    </location>
</feature>
<evidence type="ECO:0000313" key="3">
    <source>
        <dbReference type="Proteomes" id="UP000811619"/>
    </source>
</evidence>
<dbReference type="Proteomes" id="UP000811619">
    <property type="component" value="Unassembled WGS sequence"/>
</dbReference>
<keyword evidence="3" id="KW-1185">Reference proteome</keyword>
<dbReference type="EMBL" id="SRPY01000385">
    <property type="protein sequence ID" value="KAG5925336.1"/>
    <property type="molecule type" value="Genomic_DNA"/>
</dbReference>
<evidence type="ECO:0000256" key="1">
    <source>
        <dbReference type="SAM" id="MobiDB-lite"/>
    </source>
</evidence>
<dbReference type="SUPFAM" id="SSF57850">
    <property type="entry name" value="RING/U-box"/>
    <property type="match status" value="1"/>
</dbReference>
<organism evidence="2 3">
    <name type="scientific">Claviceps africana</name>
    <dbReference type="NCBI Taxonomy" id="83212"/>
    <lineage>
        <taxon>Eukaryota</taxon>
        <taxon>Fungi</taxon>
        <taxon>Dikarya</taxon>
        <taxon>Ascomycota</taxon>
        <taxon>Pezizomycotina</taxon>
        <taxon>Sordariomycetes</taxon>
        <taxon>Hypocreomycetidae</taxon>
        <taxon>Hypocreales</taxon>
        <taxon>Clavicipitaceae</taxon>
        <taxon>Claviceps</taxon>
    </lineage>
</organism>
<dbReference type="AlphaFoldDB" id="A0A8K0J5R1"/>
<dbReference type="OrthoDB" id="6270329at2759"/>
<protein>
    <recommendedName>
        <fullName evidence="4">RING-type domain-containing protein</fullName>
    </recommendedName>
</protein>
<evidence type="ECO:0000313" key="2">
    <source>
        <dbReference type="EMBL" id="KAG5925336.1"/>
    </source>
</evidence>
<accession>A0A8K0J5R1</accession>
<evidence type="ECO:0008006" key="4">
    <source>
        <dbReference type="Google" id="ProtNLM"/>
    </source>
</evidence>
<reference evidence="2" key="1">
    <citation type="journal article" date="2020" name="bioRxiv">
        <title>Whole genome comparisons of ergot fungi reveals the divergence and evolution of species within the genus Claviceps are the result of varying mechanisms driving genome evolution and host range expansion.</title>
        <authorList>
            <person name="Wyka S.A."/>
            <person name="Mondo S.J."/>
            <person name="Liu M."/>
            <person name="Dettman J."/>
            <person name="Nalam V."/>
            <person name="Broders K.D."/>
        </authorList>
    </citation>
    <scope>NUCLEOTIDE SEQUENCE</scope>
    <source>
        <strain evidence="2">CCC 489</strain>
    </source>
</reference>
<sequence length="249" mass="27226">MWGEDTIAHHTSSFGNTTSQLDPEDQDDDDFLSVFADHHFSSPSSYSPFTANLSADGASPRRQAALPFHQATAAAAVLAASSPRLRLPRGISPSPLNKRQPPLDSDASLSLSLSNAMMDPSQEPQALDDGLFEDGLFLHDHLDHDKDLATIDLTEATDVPEDLKKPPSVDSKQDNKIKISKFQCVICMDDASNLTVTHCATKNKCPMCRAKIDVKSRASYSTKTKGFWPLELKLMTATRKGKRKADNIS</sequence>
<gene>
    <name evidence="2" type="ORF">E4U42_004404</name>
</gene>
<feature type="region of interest" description="Disordered" evidence="1">
    <location>
        <begin position="86"/>
        <end position="108"/>
    </location>
</feature>
<feature type="region of interest" description="Disordered" evidence="1">
    <location>
        <begin position="1"/>
        <end position="61"/>
    </location>
</feature>
<proteinExistence type="predicted"/>
<feature type="compositionally biased region" description="Polar residues" evidence="1">
    <location>
        <begin position="9"/>
        <end position="21"/>
    </location>
</feature>
<name>A0A8K0J5R1_9HYPO</name>
<comment type="caution">
    <text evidence="2">The sequence shown here is derived from an EMBL/GenBank/DDBJ whole genome shotgun (WGS) entry which is preliminary data.</text>
</comment>